<dbReference type="InterPro" id="IPR036567">
    <property type="entry name" value="RHF-like"/>
</dbReference>
<evidence type="ECO:0000313" key="3">
    <source>
        <dbReference type="EMBL" id="CAB4841202.1"/>
    </source>
</evidence>
<dbReference type="EMBL" id="CAEZXN010000004">
    <property type="protein sequence ID" value="CAB4687094.1"/>
    <property type="molecule type" value="Genomic_DNA"/>
</dbReference>
<dbReference type="AlphaFoldDB" id="A0A6J6NQJ2"/>
<gene>
    <name evidence="1" type="ORF">UFOPK2342_01171</name>
    <name evidence="2" type="ORF">UFOPK2423_00319</name>
    <name evidence="3" type="ORF">UFOPK3266_00328</name>
    <name evidence="4" type="ORF">UFOPK4367_00223</name>
</gene>
<dbReference type="EMBL" id="CAEZXB010000024">
    <property type="protein sequence ID" value="CAB4681234.1"/>
    <property type="molecule type" value="Genomic_DNA"/>
</dbReference>
<reference evidence="2" key="1">
    <citation type="submission" date="2020-05" db="EMBL/GenBank/DDBJ databases">
        <authorList>
            <person name="Chiriac C."/>
            <person name="Salcher M."/>
            <person name="Ghai R."/>
            <person name="Kavagutti S V."/>
        </authorList>
    </citation>
    <scope>NUCLEOTIDE SEQUENCE</scope>
</reference>
<name>A0A6J6NQJ2_9ZZZZ</name>
<dbReference type="InterPro" id="IPR003489">
    <property type="entry name" value="RHF/RaiA"/>
</dbReference>
<dbReference type="EMBL" id="CAFBRC010000009">
    <property type="protein sequence ID" value="CAB5072003.1"/>
    <property type="molecule type" value="Genomic_DNA"/>
</dbReference>
<dbReference type="Pfam" id="PF02482">
    <property type="entry name" value="Ribosomal_S30AE"/>
    <property type="match status" value="1"/>
</dbReference>
<sequence length="136" mass="15358">MNFLRSGVLAGIVITRYIEEAIMEITIHARHAGLAEDFNEAVKSKLKSMDRFNVVIERIEVEVLHEQNPRQGKESHRVILTSRGAGPLLRAESAAFNDLAAFDLAIADVEQQIRKIHERSKDHGRDSLKFRALAKD</sequence>
<dbReference type="EMBL" id="CAFBAA010000005">
    <property type="protein sequence ID" value="CAB4841202.1"/>
    <property type="molecule type" value="Genomic_DNA"/>
</dbReference>
<dbReference type="SUPFAM" id="SSF69754">
    <property type="entry name" value="Ribosome binding protein Y (YfiA homologue)"/>
    <property type="match status" value="1"/>
</dbReference>
<protein>
    <submittedName>
        <fullName evidence="2">Unannotated protein</fullName>
    </submittedName>
</protein>
<evidence type="ECO:0000313" key="2">
    <source>
        <dbReference type="EMBL" id="CAB4687094.1"/>
    </source>
</evidence>
<evidence type="ECO:0000313" key="4">
    <source>
        <dbReference type="EMBL" id="CAB5072003.1"/>
    </source>
</evidence>
<dbReference type="NCBIfam" id="TIGR00741">
    <property type="entry name" value="yfiA"/>
    <property type="match status" value="1"/>
</dbReference>
<evidence type="ECO:0000313" key="1">
    <source>
        <dbReference type="EMBL" id="CAB4681234.1"/>
    </source>
</evidence>
<organism evidence="2">
    <name type="scientific">freshwater metagenome</name>
    <dbReference type="NCBI Taxonomy" id="449393"/>
    <lineage>
        <taxon>unclassified sequences</taxon>
        <taxon>metagenomes</taxon>
        <taxon>ecological metagenomes</taxon>
    </lineage>
</organism>
<proteinExistence type="predicted"/>
<dbReference type="Gene3D" id="3.30.160.100">
    <property type="entry name" value="Ribosome hibernation promotion factor-like"/>
    <property type="match status" value="1"/>
</dbReference>
<accession>A0A6J6NQJ2</accession>